<proteinExistence type="predicted"/>
<dbReference type="Proteomes" id="UP001217417">
    <property type="component" value="Unassembled WGS sequence"/>
</dbReference>
<dbReference type="GeneID" id="80879474"/>
<evidence type="ECO:0000313" key="2">
    <source>
        <dbReference type="Proteomes" id="UP001217417"/>
    </source>
</evidence>
<protein>
    <submittedName>
        <fullName evidence="1">Uncharacterized protein</fullName>
    </submittedName>
</protein>
<accession>A0AAD7VRU1</accession>
<gene>
    <name evidence="1" type="ORF">POJ06DRAFT_126368</name>
</gene>
<evidence type="ECO:0000313" key="1">
    <source>
        <dbReference type="EMBL" id="KAJ8099024.1"/>
    </source>
</evidence>
<dbReference type="AlphaFoldDB" id="A0AAD7VRU1"/>
<organism evidence="1 2">
    <name type="scientific">Lipomyces tetrasporus</name>
    <dbReference type="NCBI Taxonomy" id="54092"/>
    <lineage>
        <taxon>Eukaryota</taxon>
        <taxon>Fungi</taxon>
        <taxon>Dikarya</taxon>
        <taxon>Ascomycota</taxon>
        <taxon>Saccharomycotina</taxon>
        <taxon>Lipomycetes</taxon>
        <taxon>Lipomycetales</taxon>
        <taxon>Lipomycetaceae</taxon>
        <taxon>Lipomyces</taxon>
    </lineage>
</organism>
<dbReference type="EMBL" id="JARPMG010000007">
    <property type="protein sequence ID" value="KAJ8099024.1"/>
    <property type="molecule type" value="Genomic_DNA"/>
</dbReference>
<reference evidence="1" key="1">
    <citation type="submission" date="2023-03" db="EMBL/GenBank/DDBJ databases">
        <title>Near-Complete genome sequence of Lipomyces tetrasporous NRRL Y-64009, an oleaginous yeast capable of growing on lignocellulosic hydrolysates.</title>
        <authorList>
            <consortium name="Lawrence Berkeley National Laboratory"/>
            <person name="Jagtap S.S."/>
            <person name="Liu J.-J."/>
            <person name="Walukiewicz H.E."/>
            <person name="Pangilinan J."/>
            <person name="Lipzen A."/>
            <person name="Ahrendt S."/>
            <person name="Koriabine M."/>
            <person name="Cobaugh K."/>
            <person name="Salamov A."/>
            <person name="Yoshinaga Y."/>
            <person name="Ng V."/>
            <person name="Daum C."/>
            <person name="Grigoriev I.V."/>
            <person name="Slininger P.J."/>
            <person name="Dien B.S."/>
            <person name="Jin Y.-S."/>
            <person name="Rao C.V."/>
        </authorList>
    </citation>
    <scope>NUCLEOTIDE SEQUENCE</scope>
    <source>
        <strain evidence="1">NRRL Y-64009</strain>
    </source>
</reference>
<dbReference type="RefSeq" id="XP_056042474.1">
    <property type="nucleotide sequence ID" value="XM_056184308.1"/>
</dbReference>
<sequence length="209" mass="23524">MPVTELVFPLYKPDPQSLEELKQKENQIFQSFCGVEGLKAAFRGVVLEDNGVAVDPKTRGILVLDWTDSSSFHTFYPTSPNYASFGTMFTPFVAAPATPELYEAGGRSLSCTSSNFVQIIKVKSSKATEEAWKRLEESLREFGIKTPNFYHANGIEKDEGVFLGLIGWRSWQEYERVGKDISFLEHLKELSNNETAQNLITQLTLLNEV</sequence>
<name>A0AAD7VRU1_9ASCO</name>
<comment type="caution">
    <text evidence="1">The sequence shown here is derived from an EMBL/GenBank/DDBJ whole genome shotgun (WGS) entry which is preliminary data.</text>
</comment>
<keyword evidence="2" id="KW-1185">Reference proteome</keyword>